<reference evidence="1 2" key="1">
    <citation type="submission" date="2020-04" db="EMBL/GenBank/DDBJ databases">
        <title>Perkinsus olseni comparative genomics.</title>
        <authorList>
            <person name="Bogema D.R."/>
        </authorList>
    </citation>
    <scope>NUCLEOTIDE SEQUENCE [LARGE SCALE GENOMIC DNA]</scope>
    <source>
        <strain evidence="1">ATCC PRA-205</strain>
    </source>
</reference>
<protein>
    <submittedName>
        <fullName evidence="1">Uncharacterized protein</fullName>
    </submittedName>
</protein>
<dbReference type="Proteomes" id="UP000574390">
    <property type="component" value="Unassembled WGS sequence"/>
</dbReference>
<evidence type="ECO:0000313" key="1">
    <source>
        <dbReference type="EMBL" id="KAF4713819.1"/>
    </source>
</evidence>
<dbReference type="AlphaFoldDB" id="A0A7J6QYS2"/>
<proteinExistence type="predicted"/>
<name>A0A7J6QYS2_PEROL</name>
<feature type="non-terminal residue" evidence="1">
    <location>
        <position position="1"/>
    </location>
</feature>
<organism evidence="1 2">
    <name type="scientific">Perkinsus olseni</name>
    <name type="common">Perkinsus atlanticus</name>
    <dbReference type="NCBI Taxonomy" id="32597"/>
    <lineage>
        <taxon>Eukaryota</taxon>
        <taxon>Sar</taxon>
        <taxon>Alveolata</taxon>
        <taxon>Perkinsozoa</taxon>
        <taxon>Perkinsea</taxon>
        <taxon>Perkinsida</taxon>
        <taxon>Perkinsidae</taxon>
        <taxon>Perkinsus</taxon>
    </lineage>
</organism>
<accession>A0A7J6QYS2</accession>
<dbReference type="EMBL" id="JABANM010025909">
    <property type="protein sequence ID" value="KAF4713819.1"/>
    <property type="molecule type" value="Genomic_DNA"/>
</dbReference>
<feature type="non-terminal residue" evidence="1">
    <location>
        <position position="123"/>
    </location>
</feature>
<evidence type="ECO:0000313" key="2">
    <source>
        <dbReference type="Proteomes" id="UP000574390"/>
    </source>
</evidence>
<comment type="caution">
    <text evidence="1">The sequence shown here is derived from an EMBL/GenBank/DDBJ whole genome shotgun (WGS) entry which is preliminary data.</text>
</comment>
<sequence>EDGESGSNPAGGRVYGGSGLLTTAIVFNEGHGSSIEGERLPSMTVSDVLMDHDGCGASVDIEGSKRSAAGRDHTATGQDRRCVIEAGEPWSVTSGHKLPPKGLQAEERSIRIGGSGLAIIFVG</sequence>
<gene>
    <name evidence="1" type="ORF">FOZ62_010465</name>
</gene>